<proteinExistence type="predicted"/>
<keyword evidence="3" id="KW-1185">Reference proteome</keyword>
<comment type="caution">
    <text evidence="2">The sequence shown here is derived from an EMBL/GenBank/DDBJ whole genome shotgun (WGS) entry which is preliminary data.</text>
</comment>
<evidence type="ECO:0000313" key="3">
    <source>
        <dbReference type="Proteomes" id="UP001174936"/>
    </source>
</evidence>
<accession>A0AA40CPF4</accession>
<feature type="signal peptide" evidence="1">
    <location>
        <begin position="1"/>
        <end position="27"/>
    </location>
</feature>
<protein>
    <recommendedName>
        <fullName evidence="4">Secreted protein</fullName>
    </recommendedName>
</protein>
<evidence type="ECO:0000256" key="1">
    <source>
        <dbReference type="SAM" id="SignalP"/>
    </source>
</evidence>
<evidence type="ECO:0008006" key="4">
    <source>
        <dbReference type="Google" id="ProtNLM"/>
    </source>
</evidence>
<name>A0AA40CPF4_9PEZI</name>
<dbReference type="EMBL" id="JAULSV010000005">
    <property type="protein sequence ID" value="KAK0644479.1"/>
    <property type="molecule type" value="Genomic_DNA"/>
</dbReference>
<feature type="chain" id="PRO_5041355959" description="Secreted protein" evidence="1">
    <location>
        <begin position="28"/>
        <end position="74"/>
    </location>
</feature>
<dbReference type="AlphaFoldDB" id="A0AA40CPF4"/>
<dbReference type="Proteomes" id="UP001174936">
    <property type="component" value="Unassembled WGS sequence"/>
</dbReference>
<organism evidence="2 3">
    <name type="scientific">Cercophora newfieldiana</name>
    <dbReference type="NCBI Taxonomy" id="92897"/>
    <lineage>
        <taxon>Eukaryota</taxon>
        <taxon>Fungi</taxon>
        <taxon>Dikarya</taxon>
        <taxon>Ascomycota</taxon>
        <taxon>Pezizomycotina</taxon>
        <taxon>Sordariomycetes</taxon>
        <taxon>Sordariomycetidae</taxon>
        <taxon>Sordariales</taxon>
        <taxon>Lasiosphaeriaceae</taxon>
        <taxon>Cercophora</taxon>
    </lineage>
</organism>
<evidence type="ECO:0000313" key="2">
    <source>
        <dbReference type="EMBL" id="KAK0644479.1"/>
    </source>
</evidence>
<sequence length="74" mass="7981">MTVCTPASRSLLRSFVLAKVAVIVTVAAKTRTVSQHPFVGGERMYLYMLPAIPPFCLCHAMSCCASFTLSGMPL</sequence>
<keyword evidence="1" id="KW-0732">Signal</keyword>
<gene>
    <name evidence="2" type="ORF">B0T16DRAFT_417729</name>
</gene>
<reference evidence="2" key="1">
    <citation type="submission" date="2023-06" db="EMBL/GenBank/DDBJ databases">
        <title>Genome-scale phylogeny and comparative genomics of the fungal order Sordariales.</title>
        <authorList>
            <consortium name="Lawrence Berkeley National Laboratory"/>
            <person name="Hensen N."/>
            <person name="Bonometti L."/>
            <person name="Westerberg I."/>
            <person name="Brannstrom I.O."/>
            <person name="Guillou S."/>
            <person name="Cros-Aarteil S."/>
            <person name="Calhoun S."/>
            <person name="Haridas S."/>
            <person name="Kuo A."/>
            <person name="Mondo S."/>
            <person name="Pangilinan J."/>
            <person name="Riley R."/>
            <person name="Labutti K."/>
            <person name="Andreopoulos B."/>
            <person name="Lipzen A."/>
            <person name="Chen C."/>
            <person name="Yanf M."/>
            <person name="Daum C."/>
            <person name="Ng V."/>
            <person name="Clum A."/>
            <person name="Steindorff A."/>
            <person name="Ohm R."/>
            <person name="Martin F."/>
            <person name="Silar P."/>
            <person name="Natvig D."/>
            <person name="Lalanne C."/>
            <person name="Gautier V."/>
            <person name="Ament-Velasquez S.L."/>
            <person name="Kruys A."/>
            <person name="Hutchinson M.I."/>
            <person name="Powell A.J."/>
            <person name="Barry K."/>
            <person name="Miller A.N."/>
            <person name="Grigoriev I.V."/>
            <person name="Debuchy R."/>
            <person name="Gladieux P."/>
            <person name="Thoren M.H."/>
            <person name="Johannesson H."/>
        </authorList>
    </citation>
    <scope>NUCLEOTIDE SEQUENCE</scope>
    <source>
        <strain evidence="2">SMH2532-1</strain>
    </source>
</reference>